<dbReference type="EMBL" id="LJUO01000021">
    <property type="protein sequence ID" value="KPK72836.1"/>
    <property type="molecule type" value="Genomic_DNA"/>
</dbReference>
<gene>
    <name evidence="2" type="ORF">AMJ87_03485</name>
</gene>
<evidence type="ECO:0000313" key="2">
    <source>
        <dbReference type="EMBL" id="KPK72836.1"/>
    </source>
</evidence>
<evidence type="ECO:0000256" key="1">
    <source>
        <dbReference type="SAM" id="Phobius"/>
    </source>
</evidence>
<dbReference type="InterPro" id="IPR007354">
    <property type="entry name" value="CruF-like"/>
</dbReference>
<dbReference type="AlphaFoldDB" id="A0A0S8GKD8"/>
<feature type="transmembrane region" description="Helical" evidence="1">
    <location>
        <begin position="64"/>
        <end position="90"/>
    </location>
</feature>
<feature type="transmembrane region" description="Helical" evidence="1">
    <location>
        <begin position="37"/>
        <end position="57"/>
    </location>
</feature>
<dbReference type="PATRIC" id="fig|1703780.3.peg.1393"/>
<feature type="transmembrane region" description="Helical" evidence="1">
    <location>
        <begin position="197"/>
        <end position="217"/>
    </location>
</feature>
<dbReference type="PANTHER" id="PTHR39419:SF1">
    <property type="entry name" value="SLL0814 PROTEIN"/>
    <property type="match status" value="1"/>
</dbReference>
<feature type="transmembrane region" description="Helical" evidence="1">
    <location>
        <begin position="136"/>
        <end position="159"/>
    </location>
</feature>
<proteinExistence type="predicted"/>
<keyword evidence="1" id="KW-1133">Transmembrane helix</keyword>
<dbReference type="Pfam" id="PF04240">
    <property type="entry name" value="Caroten_synth"/>
    <property type="match status" value="1"/>
</dbReference>
<comment type="caution">
    <text evidence="2">The sequence shown here is derived from an EMBL/GenBank/DDBJ whole genome shotgun (WGS) entry which is preliminary data.</text>
</comment>
<keyword evidence="1" id="KW-0812">Transmembrane</keyword>
<sequence length="220" mass="25022">MNRNYLSQHKHDIFIFILYSFYAIGIIGHVLDKTYPHMMTLTPFVLLIFGLAVLLLTTGPDYRLLLWCLVAYVFTFTTEALGVYSGMIFGQYYYGTTLGIKLLGVPLVIGFNWVIVVLGAIAIARRISSNKLHSALLAALFTVGLDIPLEIVAVNLDYWHWTQGFVPLQNYLAWFAVAFIVALSFSYLNLKVKGKIIIHYFVIQFIFFVLIDIIILIDLL</sequence>
<dbReference type="PANTHER" id="PTHR39419">
    <property type="entry name" value="SLL0814 PROTEIN"/>
    <property type="match status" value="1"/>
</dbReference>
<feature type="transmembrane region" description="Helical" evidence="1">
    <location>
        <begin position="102"/>
        <end position="124"/>
    </location>
</feature>
<keyword evidence="1" id="KW-0472">Membrane</keyword>
<feature type="transmembrane region" description="Helical" evidence="1">
    <location>
        <begin position="171"/>
        <end position="190"/>
    </location>
</feature>
<protein>
    <recommendedName>
        <fullName evidence="4">Carotenoid biosynthesis protein</fullName>
    </recommendedName>
</protein>
<feature type="transmembrane region" description="Helical" evidence="1">
    <location>
        <begin position="12"/>
        <end position="31"/>
    </location>
</feature>
<evidence type="ECO:0008006" key="4">
    <source>
        <dbReference type="Google" id="ProtNLM"/>
    </source>
</evidence>
<accession>A0A0S8GKD8</accession>
<organism evidence="2 3">
    <name type="scientific">candidate division WOR_3 bacterium SM23_60</name>
    <dbReference type="NCBI Taxonomy" id="1703780"/>
    <lineage>
        <taxon>Bacteria</taxon>
        <taxon>Bacteria division WOR-3</taxon>
    </lineage>
</organism>
<name>A0A0S8GKD8_UNCW3</name>
<dbReference type="Proteomes" id="UP000051096">
    <property type="component" value="Unassembled WGS sequence"/>
</dbReference>
<evidence type="ECO:0000313" key="3">
    <source>
        <dbReference type="Proteomes" id="UP000051096"/>
    </source>
</evidence>
<reference evidence="2 3" key="1">
    <citation type="journal article" date="2015" name="Microbiome">
        <title>Genomic resolution of linkages in carbon, nitrogen, and sulfur cycling among widespread estuary sediment bacteria.</title>
        <authorList>
            <person name="Baker B.J."/>
            <person name="Lazar C.S."/>
            <person name="Teske A.P."/>
            <person name="Dick G.J."/>
        </authorList>
    </citation>
    <scope>NUCLEOTIDE SEQUENCE [LARGE SCALE GENOMIC DNA]</scope>
    <source>
        <strain evidence="2">SM23_60</strain>
    </source>
</reference>